<dbReference type="GO" id="GO:0003677">
    <property type="term" value="F:DNA binding"/>
    <property type="evidence" value="ECO:0007669"/>
    <property type="project" value="UniProtKB-KW"/>
</dbReference>
<dbReference type="Gene3D" id="3.40.50.2300">
    <property type="match status" value="1"/>
</dbReference>
<keyword evidence="1" id="KW-0597">Phosphoprotein</keyword>
<comment type="caution">
    <text evidence="4">The sequence shown here is derived from an EMBL/GenBank/DDBJ whole genome shotgun (WGS) entry which is preliminary data.</text>
</comment>
<evidence type="ECO:0000313" key="5">
    <source>
        <dbReference type="Proteomes" id="UP000248745"/>
    </source>
</evidence>
<reference evidence="4 5" key="1">
    <citation type="submission" date="2018-06" db="EMBL/GenBank/DDBJ databases">
        <title>Mucibacter soli gen. nov., sp. nov., a new member of the family Chitinophagaceae producing mucin.</title>
        <authorList>
            <person name="Kim M.-K."/>
            <person name="Park S."/>
            <person name="Kim T.-S."/>
            <person name="Joung Y."/>
            <person name="Han J.-H."/>
            <person name="Kim S.B."/>
        </authorList>
    </citation>
    <scope>NUCLEOTIDE SEQUENCE [LARGE SCALE GENOMIC DNA]</scope>
    <source>
        <strain evidence="4 5">R1-15</strain>
    </source>
</reference>
<sequence length="239" mass="26596">MIRCVILDDEEHALDVLTQHIQRHGQFSLIAATTSITEVLKLASDGAMDLLFLDIDMPGISGLELAKLVVDQCEIIFTTGCPDCALNSYEIGAIDYLLKPISYTRFLKAALKARGFIKRTKSEASSVTGFFYVKTGIKNSVVKIAIDKITHVEGLQNYVGIYHEGKKTMAYLTLKELEAALPNDRFVRVHRSFIVSIAAIVKIENNCIELNDVKDVINVGESYKTKLWEMVRKHTLGGS</sequence>
<evidence type="ECO:0000259" key="3">
    <source>
        <dbReference type="PROSITE" id="PS50930"/>
    </source>
</evidence>
<dbReference type="PROSITE" id="PS50110">
    <property type="entry name" value="RESPONSE_REGULATORY"/>
    <property type="match status" value="1"/>
</dbReference>
<proteinExistence type="predicted"/>
<dbReference type="AlphaFoldDB" id="A0A2W2ALG8"/>
<dbReference type="SMART" id="SM00448">
    <property type="entry name" value="REC"/>
    <property type="match status" value="1"/>
</dbReference>
<keyword evidence="5" id="KW-1185">Reference proteome</keyword>
<feature type="modified residue" description="4-aspartylphosphate" evidence="1">
    <location>
        <position position="54"/>
    </location>
</feature>
<dbReference type="OrthoDB" id="1646880at2"/>
<dbReference type="Gene3D" id="2.40.50.1020">
    <property type="entry name" value="LytTr DNA-binding domain"/>
    <property type="match status" value="1"/>
</dbReference>
<dbReference type="PANTHER" id="PTHR37299:SF1">
    <property type="entry name" value="STAGE 0 SPORULATION PROTEIN A HOMOLOG"/>
    <property type="match status" value="1"/>
</dbReference>
<keyword evidence="4" id="KW-0238">DNA-binding</keyword>
<dbReference type="Pfam" id="PF00072">
    <property type="entry name" value="Response_reg"/>
    <property type="match status" value="1"/>
</dbReference>
<dbReference type="SUPFAM" id="SSF52172">
    <property type="entry name" value="CheY-like"/>
    <property type="match status" value="1"/>
</dbReference>
<feature type="domain" description="HTH LytTR-type" evidence="3">
    <location>
        <begin position="137"/>
        <end position="204"/>
    </location>
</feature>
<accession>A0A2W2ALG8</accession>
<protein>
    <submittedName>
        <fullName evidence="4">DNA-binding response regulator</fullName>
    </submittedName>
</protein>
<name>A0A2W2ALG8_9BACT</name>
<dbReference type="EMBL" id="QKTW01000003">
    <property type="protein sequence ID" value="PZF74422.1"/>
    <property type="molecule type" value="Genomic_DNA"/>
</dbReference>
<evidence type="ECO:0000313" key="4">
    <source>
        <dbReference type="EMBL" id="PZF74422.1"/>
    </source>
</evidence>
<gene>
    <name evidence="4" type="ORF">DN068_02255</name>
</gene>
<dbReference type="InterPro" id="IPR007492">
    <property type="entry name" value="LytTR_DNA-bd_dom"/>
</dbReference>
<dbReference type="InterPro" id="IPR001789">
    <property type="entry name" value="Sig_transdc_resp-reg_receiver"/>
</dbReference>
<evidence type="ECO:0000256" key="1">
    <source>
        <dbReference type="PROSITE-ProRule" id="PRU00169"/>
    </source>
</evidence>
<dbReference type="PANTHER" id="PTHR37299">
    <property type="entry name" value="TRANSCRIPTIONAL REGULATOR-RELATED"/>
    <property type="match status" value="1"/>
</dbReference>
<dbReference type="InterPro" id="IPR011006">
    <property type="entry name" value="CheY-like_superfamily"/>
</dbReference>
<dbReference type="RefSeq" id="WP_110997260.1">
    <property type="nucleotide sequence ID" value="NZ_QKTW01000003.1"/>
</dbReference>
<dbReference type="GO" id="GO:0000156">
    <property type="term" value="F:phosphorelay response regulator activity"/>
    <property type="evidence" value="ECO:0007669"/>
    <property type="project" value="InterPro"/>
</dbReference>
<organism evidence="4 5">
    <name type="scientific">Taibaiella soli</name>
    <dbReference type="NCBI Taxonomy" id="1649169"/>
    <lineage>
        <taxon>Bacteria</taxon>
        <taxon>Pseudomonadati</taxon>
        <taxon>Bacteroidota</taxon>
        <taxon>Chitinophagia</taxon>
        <taxon>Chitinophagales</taxon>
        <taxon>Chitinophagaceae</taxon>
        <taxon>Taibaiella</taxon>
    </lineage>
</organism>
<feature type="domain" description="Response regulatory" evidence="2">
    <location>
        <begin position="3"/>
        <end position="114"/>
    </location>
</feature>
<dbReference type="Proteomes" id="UP000248745">
    <property type="component" value="Unassembled WGS sequence"/>
</dbReference>
<dbReference type="Pfam" id="PF04397">
    <property type="entry name" value="LytTR"/>
    <property type="match status" value="1"/>
</dbReference>
<dbReference type="SMART" id="SM00850">
    <property type="entry name" value="LytTR"/>
    <property type="match status" value="1"/>
</dbReference>
<dbReference type="PROSITE" id="PS50930">
    <property type="entry name" value="HTH_LYTTR"/>
    <property type="match status" value="1"/>
</dbReference>
<dbReference type="InterPro" id="IPR046947">
    <property type="entry name" value="LytR-like"/>
</dbReference>
<evidence type="ECO:0000259" key="2">
    <source>
        <dbReference type="PROSITE" id="PS50110"/>
    </source>
</evidence>